<organism evidence="3 4">
    <name type="scientific">Marinovum algicola</name>
    <dbReference type="NCBI Taxonomy" id="42444"/>
    <lineage>
        <taxon>Bacteria</taxon>
        <taxon>Pseudomonadati</taxon>
        <taxon>Pseudomonadota</taxon>
        <taxon>Alphaproteobacteria</taxon>
        <taxon>Rhodobacterales</taxon>
        <taxon>Roseobacteraceae</taxon>
        <taxon>Marinovum</taxon>
    </lineage>
</organism>
<feature type="region of interest" description="Disordered" evidence="2">
    <location>
        <begin position="120"/>
        <end position="156"/>
    </location>
</feature>
<dbReference type="GO" id="GO:0043093">
    <property type="term" value="P:FtsZ-dependent cytokinesis"/>
    <property type="evidence" value="ECO:0007669"/>
    <property type="project" value="UniProtKB-UniRule"/>
</dbReference>
<dbReference type="GO" id="GO:0030288">
    <property type="term" value="C:outer membrane-bounded periplasmic space"/>
    <property type="evidence" value="ECO:0007669"/>
    <property type="project" value="UniProtKB-UniRule"/>
</dbReference>
<dbReference type="EMBL" id="FNYY01000001">
    <property type="protein sequence ID" value="SEI52084.1"/>
    <property type="molecule type" value="Genomic_DNA"/>
</dbReference>
<dbReference type="SUPFAM" id="SSF48452">
    <property type="entry name" value="TPR-like"/>
    <property type="match status" value="1"/>
</dbReference>
<accession>A0A975W5Y8</accession>
<comment type="subcellular location">
    <subcellularLocation>
        <location evidence="1">Periplasm</location>
    </subcellularLocation>
</comment>
<gene>
    <name evidence="1" type="primary">cpoB</name>
    <name evidence="3" type="ORF">SAMN04487940_10190</name>
</gene>
<dbReference type="InterPro" id="IPR019734">
    <property type="entry name" value="TPR_rpt"/>
</dbReference>
<keyword evidence="4" id="KW-1185">Reference proteome</keyword>
<evidence type="ECO:0000256" key="2">
    <source>
        <dbReference type="SAM" id="MobiDB-lite"/>
    </source>
</evidence>
<dbReference type="AlphaFoldDB" id="A0A975W5Y8"/>
<dbReference type="InterPro" id="IPR011990">
    <property type="entry name" value="TPR-like_helical_dom_sf"/>
</dbReference>
<dbReference type="GeneID" id="80816368"/>
<feature type="signal peptide" evidence="1">
    <location>
        <begin position="1"/>
        <end position="21"/>
    </location>
</feature>
<dbReference type="HAMAP" id="MF_02066">
    <property type="entry name" value="CpoB"/>
    <property type="match status" value="1"/>
</dbReference>
<comment type="caution">
    <text evidence="3">The sequence shown here is derived from an EMBL/GenBank/DDBJ whole genome shotgun (WGS) entry which is preliminary data.</text>
</comment>
<dbReference type="Pfam" id="PF13174">
    <property type="entry name" value="TPR_6"/>
    <property type="match status" value="1"/>
</dbReference>
<feature type="chain" id="PRO_5038183509" description="Cell division coordinator CpoB" evidence="1">
    <location>
        <begin position="22"/>
        <end position="278"/>
    </location>
</feature>
<dbReference type="RefSeq" id="WP_170850482.1">
    <property type="nucleotide sequence ID" value="NZ_CATLQZ010000009.1"/>
</dbReference>
<keyword evidence="1" id="KW-0574">Periplasm</keyword>
<evidence type="ECO:0000313" key="4">
    <source>
        <dbReference type="Proteomes" id="UP000182932"/>
    </source>
</evidence>
<name>A0A975W5Y8_9RHOB</name>
<dbReference type="InterPro" id="IPR034706">
    <property type="entry name" value="CpoB"/>
</dbReference>
<evidence type="ECO:0000313" key="3">
    <source>
        <dbReference type="EMBL" id="SEI52084.1"/>
    </source>
</evidence>
<evidence type="ECO:0000256" key="1">
    <source>
        <dbReference type="HAMAP-Rule" id="MF_02066"/>
    </source>
</evidence>
<protein>
    <recommendedName>
        <fullName evidence="1">Cell division coordinator CpoB</fullName>
    </recommendedName>
</protein>
<dbReference type="Gene3D" id="1.25.40.10">
    <property type="entry name" value="Tetratricopeptide repeat domain"/>
    <property type="match status" value="1"/>
</dbReference>
<dbReference type="Proteomes" id="UP000182932">
    <property type="component" value="Unassembled WGS sequence"/>
</dbReference>
<proteinExistence type="inferred from homology"/>
<comment type="function">
    <text evidence="1">Mediates coordination of peptidoglycan synthesis and outer membrane constriction during cell division.</text>
</comment>
<comment type="similarity">
    <text evidence="1">Belongs to the CpoB family.</text>
</comment>
<sequence precursor="true">MRLLVRFVVIFGLGLSLTLSAAAQDRAETLADIRQDLTLLNIEVKRLRRELSTTGGSDVSAGSGTLLDRVQVIEAELSRLTGKTEELEYRIDRIVTDGTNRIGDLEFRLVELEGGDVGALGETSTLGGEEVATPAAPQPIAPPEGEGPALAMSEEEDFRRAEEALAAGDYQRAAELFGTFNETYPGGPLGPGALLGRGEALEKMGNTKEAARAYLDAYSLARDAQATAAPALLNLGRALASLGQNDAACQMLAEIAPRFPSATELTEAQTEMGRLGCS</sequence>
<dbReference type="Pfam" id="PF13432">
    <property type="entry name" value="TPR_16"/>
    <property type="match status" value="1"/>
</dbReference>
<keyword evidence="1" id="KW-0732">Signal</keyword>
<keyword evidence="1" id="KW-0131">Cell cycle</keyword>
<reference evidence="3 4" key="1">
    <citation type="submission" date="2016-10" db="EMBL/GenBank/DDBJ databases">
        <authorList>
            <person name="Varghese N."/>
            <person name="Submissions S."/>
        </authorList>
    </citation>
    <scope>NUCLEOTIDE SEQUENCE [LARGE SCALE GENOMIC DNA]</scope>
    <source>
        <strain evidence="3 4">FF3</strain>
    </source>
</reference>
<keyword evidence="1" id="KW-0132">Cell division</keyword>